<dbReference type="WBParaSite" id="TREG1_40280.2">
    <property type="protein sequence ID" value="TREG1_40280.2"/>
    <property type="gene ID" value="TREG1_40280"/>
</dbReference>
<dbReference type="AlphaFoldDB" id="A0AA85JTA9"/>
<accession>A0AA85JTA9</accession>
<dbReference type="WBParaSite" id="TREG1_40280.1">
    <property type="protein sequence ID" value="TREG1_40280.1"/>
    <property type="gene ID" value="TREG1_40280"/>
</dbReference>
<organism evidence="1 2">
    <name type="scientific">Trichobilharzia regenti</name>
    <name type="common">Nasal bird schistosome</name>
    <dbReference type="NCBI Taxonomy" id="157069"/>
    <lineage>
        <taxon>Eukaryota</taxon>
        <taxon>Metazoa</taxon>
        <taxon>Spiralia</taxon>
        <taxon>Lophotrochozoa</taxon>
        <taxon>Platyhelminthes</taxon>
        <taxon>Trematoda</taxon>
        <taxon>Digenea</taxon>
        <taxon>Strigeidida</taxon>
        <taxon>Schistosomatoidea</taxon>
        <taxon>Schistosomatidae</taxon>
        <taxon>Trichobilharzia</taxon>
    </lineage>
</organism>
<protein>
    <submittedName>
        <fullName evidence="2 3">Uncharacterized protein</fullName>
    </submittedName>
</protein>
<proteinExistence type="predicted"/>
<evidence type="ECO:0000313" key="2">
    <source>
        <dbReference type="WBParaSite" id="TREG1_40280.1"/>
    </source>
</evidence>
<dbReference type="Proteomes" id="UP000050795">
    <property type="component" value="Unassembled WGS sequence"/>
</dbReference>
<reference evidence="1" key="1">
    <citation type="submission" date="2022-06" db="EMBL/GenBank/DDBJ databases">
        <authorList>
            <person name="Berger JAMES D."/>
            <person name="Berger JAMES D."/>
        </authorList>
    </citation>
    <scope>NUCLEOTIDE SEQUENCE [LARGE SCALE GENOMIC DNA]</scope>
</reference>
<evidence type="ECO:0000313" key="1">
    <source>
        <dbReference type="Proteomes" id="UP000050795"/>
    </source>
</evidence>
<evidence type="ECO:0000313" key="3">
    <source>
        <dbReference type="WBParaSite" id="TREG1_40280.2"/>
    </source>
</evidence>
<sequence>MTGGNSIVIPLDRCFEVRFNGPLSKVGNDFRESLNEQIPVRIGLNGTQGASINRCCVNCPQVATKQSV</sequence>
<reference evidence="2 3" key="2">
    <citation type="submission" date="2023-11" db="UniProtKB">
        <authorList>
            <consortium name="WormBaseParasite"/>
        </authorList>
    </citation>
    <scope>IDENTIFICATION</scope>
</reference>
<keyword evidence="1" id="KW-1185">Reference proteome</keyword>
<name>A0AA85JTA9_TRIRE</name>